<organism evidence="5 6">
    <name type="scientific">Anaerosphaera multitolerans</name>
    <dbReference type="NCBI Taxonomy" id="2487351"/>
    <lineage>
        <taxon>Bacteria</taxon>
        <taxon>Bacillati</taxon>
        <taxon>Bacillota</taxon>
        <taxon>Tissierellia</taxon>
        <taxon>Tissierellales</taxon>
        <taxon>Peptoniphilaceae</taxon>
        <taxon>Anaerosphaera</taxon>
    </lineage>
</organism>
<proteinExistence type="predicted"/>
<dbReference type="InterPro" id="IPR045455">
    <property type="entry name" value="NrS-1_pol-like_helicase"/>
</dbReference>
<evidence type="ECO:0000256" key="2">
    <source>
        <dbReference type="ARBA" id="ARBA00022801"/>
    </source>
</evidence>
<dbReference type="PANTHER" id="PTHR35372:SF2">
    <property type="entry name" value="SF3 HELICASE DOMAIN-CONTAINING PROTEIN"/>
    <property type="match status" value="1"/>
</dbReference>
<evidence type="ECO:0000259" key="4">
    <source>
        <dbReference type="PROSITE" id="PS51206"/>
    </source>
</evidence>
<dbReference type="GO" id="GO:0005524">
    <property type="term" value="F:ATP binding"/>
    <property type="evidence" value="ECO:0007669"/>
    <property type="project" value="UniProtKB-KW"/>
</dbReference>
<dbReference type="SMART" id="SM00885">
    <property type="entry name" value="D5_N"/>
    <property type="match status" value="1"/>
</dbReference>
<dbReference type="InterPro" id="IPR014820">
    <property type="entry name" value="PriCT_1"/>
</dbReference>
<dbReference type="PANTHER" id="PTHR35372">
    <property type="entry name" value="ATP BINDING PROTEIN-RELATED"/>
    <property type="match status" value="1"/>
</dbReference>
<keyword evidence="2" id="KW-0378">Hydrolase</keyword>
<dbReference type="SUPFAM" id="SSF52540">
    <property type="entry name" value="P-loop containing nucleoside triphosphate hydrolases"/>
    <property type="match status" value="1"/>
</dbReference>
<name>A0A437S988_9FIRM</name>
<evidence type="ECO:0000256" key="3">
    <source>
        <dbReference type="ARBA" id="ARBA00022840"/>
    </source>
</evidence>
<dbReference type="InterPro" id="IPR006500">
    <property type="entry name" value="Helicase_put_C_phage/plasmid"/>
</dbReference>
<dbReference type="GO" id="GO:0016787">
    <property type="term" value="F:hydrolase activity"/>
    <property type="evidence" value="ECO:0007669"/>
    <property type="project" value="UniProtKB-KW"/>
</dbReference>
<keyword evidence="3" id="KW-0067">ATP-binding</keyword>
<evidence type="ECO:0000313" key="6">
    <source>
        <dbReference type="Proteomes" id="UP000288812"/>
    </source>
</evidence>
<dbReference type="RefSeq" id="WP_127723046.1">
    <property type="nucleotide sequence ID" value="NZ_RLIH01000002.1"/>
</dbReference>
<dbReference type="InterPro" id="IPR014818">
    <property type="entry name" value="Phage/plasmid_primase_P4_C"/>
</dbReference>
<dbReference type="InterPro" id="IPR027417">
    <property type="entry name" value="P-loop_NTPase"/>
</dbReference>
<accession>A0A437S988</accession>
<dbReference type="Gene3D" id="3.40.50.300">
    <property type="entry name" value="P-loop containing nucleotide triphosphate hydrolases"/>
    <property type="match status" value="1"/>
</dbReference>
<protein>
    <submittedName>
        <fullName evidence="5">DNA primase</fullName>
    </submittedName>
</protein>
<keyword evidence="6" id="KW-1185">Reference proteome</keyword>
<reference evidence="5 6" key="1">
    <citation type="submission" date="2018-11" db="EMBL/GenBank/DDBJ databases">
        <title>Genome sequencing and assembly of Anaerosphaera sp. nov., GS7-6-2.</title>
        <authorList>
            <person name="Rettenmaier R."/>
            <person name="Liebl W."/>
            <person name="Zverlov V."/>
        </authorList>
    </citation>
    <scope>NUCLEOTIDE SEQUENCE [LARGE SCALE GENOMIC DNA]</scope>
    <source>
        <strain evidence="5 6">GS7-6-2</strain>
    </source>
</reference>
<dbReference type="InterPro" id="IPR014015">
    <property type="entry name" value="Helicase_SF3_DNA-vir"/>
</dbReference>
<dbReference type="Proteomes" id="UP000288812">
    <property type="component" value="Unassembled WGS sequence"/>
</dbReference>
<keyword evidence="1" id="KW-0547">Nucleotide-binding</keyword>
<feature type="domain" description="SF3 helicase" evidence="4">
    <location>
        <begin position="465"/>
        <end position="624"/>
    </location>
</feature>
<evidence type="ECO:0000256" key="1">
    <source>
        <dbReference type="ARBA" id="ARBA00022741"/>
    </source>
</evidence>
<dbReference type="EMBL" id="RLIH01000002">
    <property type="protein sequence ID" value="RVU55398.1"/>
    <property type="molecule type" value="Genomic_DNA"/>
</dbReference>
<dbReference type="SMART" id="SM00942">
    <property type="entry name" value="PriCT_1"/>
    <property type="match status" value="1"/>
</dbReference>
<gene>
    <name evidence="5" type="ORF">EF514_01315</name>
</gene>
<dbReference type="Pfam" id="PF08706">
    <property type="entry name" value="D5_N"/>
    <property type="match status" value="1"/>
</dbReference>
<dbReference type="Pfam" id="PF19263">
    <property type="entry name" value="DUF5906"/>
    <property type="match status" value="1"/>
</dbReference>
<dbReference type="AlphaFoldDB" id="A0A437S988"/>
<dbReference type="NCBIfam" id="TIGR01613">
    <property type="entry name" value="primase_Cterm"/>
    <property type="match status" value="1"/>
</dbReference>
<comment type="caution">
    <text evidence="5">The sequence shown here is derived from an EMBL/GenBank/DDBJ whole genome shotgun (WGS) entry which is preliminary data.</text>
</comment>
<sequence>MKLTIYTADTCGQESNVYYPNRLDVTDEAAFKDAVSFDHVAARYQNNYRSNANFIESDHISMDCDNEKSDAPETWILPEDILSLFDGVSLAIATSRNHMKEKGIRSARPRFHVYFPIPETRDSEGYAQLKEELADLFSFFDAGALGSARFMYGNPDTEVIWREGDQLITDFIRDDFAEWDEAQSEIPEGSRNKTLSHYAGRIIIRLGATEEAHEMFLKKADLCNPPLPDHELQTIWQSAMRFGKKVSAQESYIPPEEYGKDFSLMPPDFSDIGQAKVLTREKGEILVYTDATDYMTYNGTHWEESRQKAVGVCQDFLDKQLEEAKAVLGKATKFLTGSGVTQELIQAGGRTLEKAIEPEQKKTFDLYRVALAYKNFVMKRRDMKYVTSALQAAKPMLLKMIQDFDSQDFMLNTPTAAYDLTKGLKGAVPHKPEDYMTKITLVSPDTKNEKLWLDAVSGFFLSDQELIEYVQQIVGLSAIGKVYMEALIISYGEGSNGKSTFWNSIAKVLGNYSGTISADALTVGCRRNVKPEIAELKGKRLVIAAELEEGMRLNTSVIKQLCSTDLVSGEKKYKDPFKFTPTHTLVLYTNHLPKVGANDDGTWRRLIVIPFQAKIKGKADIKNYADYLVEHAGGAILSWIIEGARKAIDKDFKIPIPKCVADAIHRYRENNDWLSGFLEECCEIDPSYTQKSGEFYQDYRAYCQRTGEWTRSTADFYTALEIEGYERKKTKAGMVVLGLRLKSEFMD</sequence>
<dbReference type="PROSITE" id="PS51206">
    <property type="entry name" value="SF3_HELICASE_1"/>
    <property type="match status" value="1"/>
</dbReference>
<dbReference type="OrthoDB" id="9763644at2"/>
<evidence type="ECO:0000313" key="5">
    <source>
        <dbReference type="EMBL" id="RVU55398.1"/>
    </source>
</evidence>
<dbReference type="InterPro" id="IPR051620">
    <property type="entry name" value="ORF904-like_C"/>
</dbReference>